<dbReference type="GO" id="GO:0046677">
    <property type="term" value="P:response to antibiotic"/>
    <property type="evidence" value="ECO:0007669"/>
    <property type="project" value="UniProtKB-KW"/>
</dbReference>
<dbReference type="EMBL" id="CP058559">
    <property type="protein sequence ID" value="QNO14636.1"/>
    <property type="molecule type" value="Genomic_DNA"/>
</dbReference>
<proteinExistence type="inferred from homology"/>
<feature type="transmembrane region" description="Helical" evidence="10">
    <location>
        <begin position="357"/>
        <end position="378"/>
    </location>
</feature>
<feature type="transmembrane region" description="Helical" evidence="10">
    <location>
        <begin position="315"/>
        <end position="337"/>
    </location>
</feature>
<evidence type="ECO:0000256" key="5">
    <source>
        <dbReference type="ARBA" id="ARBA00022475"/>
    </source>
</evidence>
<keyword evidence="7 10" id="KW-1133">Transmembrane helix</keyword>
<sequence length="444" mass="48457">MKQDINLLEGNIYRLFTKYFINSVAAMAMIAFYILVDTIFIGRGVGSDGLAALNIVLPVFNLTFAIGLMIGIGGATSMSVSLGQNQRKTAKTIFTTAMYLAISMGLLFTVLGSFFLDEIAFFLGATDNNIDMVTQYMQVIMGVSFSFMIVNVISAFVRNDKAPQIAMWVTVASCITNITLDWVFIFILHWGMRGAALATAISSLQSLVIFSFYLIRGTDILKFVKVKLDVEIIKRIVFNGFSNFVIELSSGIVIFAFNITLLKHVGEVGITAYSIVANISLICVAVFTGVAQAVQPLVSINYGAKKNDRIKRVRNLGLISAAVIGVVFYITGIAFPGQIVSLFVTDATELMELGSEAINYYFIAFIFMGVNIVMGSYFQAMEKAYYATIISMCRGVGFIILGLIVLPAYLSTVGIWLTVPFAETLTLFVVLGIYLALAKKQGLG</sequence>
<keyword evidence="8 10" id="KW-0472">Membrane</keyword>
<evidence type="ECO:0000256" key="10">
    <source>
        <dbReference type="SAM" id="Phobius"/>
    </source>
</evidence>
<dbReference type="Pfam" id="PF01554">
    <property type="entry name" value="MatE"/>
    <property type="match status" value="2"/>
</dbReference>
<feature type="transmembrane region" description="Helical" evidence="10">
    <location>
        <begin position="194"/>
        <end position="215"/>
    </location>
</feature>
<evidence type="ECO:0000256" key="1">
    <source>
        <dbReference type="ARBA" id="ARBA00004651"/>
    </source>
</evidence>
<comment type="similarity">
    <text evidence="2">Belongs to the multi antimicrobial extrusion (MATE) (TC 2.A.66.1) family. MepA subfamily.</text>
</comment>
<name>A0A7G9W7H4_ALKCA</name>
<dbReference type="GO" id="GO:0005886">
    <property type="term" value="C:plasma membrane"/>
    <property type="evidence" value="ECO:0007669"/>
    <property type="project" value="UniProtKB-SubCell"/>
</dbReference>
<feature type="transmembrane region" description="Helical" evidence="10">
    <location>
        <begin position="236"/>
        <end position="259"/>
    </location>
</feature>
<keyword evidence="9" id="KW-0046">Antibiotic resistance</keyword>
<keyword evidence="6 10" id="KW-0812">Transmembrane</keyword>
<dbReference type="Proteomes" id="UP000516160">
    <property type="component" value="Chromosome"/>
</dbReference>
<feature type="transmembrane region" description="Helical" evidence="10">
    <location>
        <begin position="12"/>
        <end position="35"/>
    </location>
</feature>
<dbReference type="AlphaFoldDB" id="A0A7G9W7H4"/>
<dbReference type="InterPro" id="IPR002528">
    <property type="entry name" value="MATE_fam"/>
</dbReference>
<evidence type="ECO:0000256" key="6">
    <source>
        <dbReference type="ARBA" id="ARBA00022692"/>
    </source>
</evidence>
<dbReference type="InterPro" id="IPR051327">
    <property type="entry name" value="MATE_MepA_subfamily"/>
</dbReference>
<feature type="transmembrane region" description="Helical" evidence="10">
    <location>
        <begin position="415"/>
        <end position="437"/>
    </location>
</feature>
<dbReference type="InterPro" id="IPR045070">
    <property type="entry name" value="MATE_MepA-like"/>
</dbReference>
<accession>A0A7G9W7H4</accession>
<organism evidence="11 12">
    <name type="scientific">Alkalicella caledoniensis</name>
    <dbReference type="NCBI Taxonomy" id="2731377"/>
    <lineage>
        <taxon>Bacteria</taxon>
        <taxon>Bacillati</taxon>
        <taxon>Bacillota</taxon>
        <taxon>Clostridia</taxon>
        <taxon>Eubacteriales</taxon>
        <taxon>Proteinivoracaceae</taxon>
        <taxon>Alkalicella</taxon>
    </lineage>
</organism>
<feature type="transmembrane region" description="Helical" evidence="10">
    <location>
        <begin position="271"/>
        <end position="294"/>
    </location>
</feature>
<reference evidence="11 12" key="1">
    <citation type="submission" date="2020-07" db="EMBL/GenBank/DDBJ databases">
        <title>Alkalicella. sp. LB2 genome.</title>
        <authorList>
            <person name="Postec A."/>
            <person name="Quemeneur M."/>
        </authorList>
    </citation>
    <scope>NUCLEOTIDE SEQUENCE [LARGE SCALE GENOMIC DNA]</scope>
    <source>
        <strain evidence="11 12">LB2</strain>
    </source>
</reference>
<keyword evidence="5" id="KW-1003">Cell membrane</keyword>
<evidence type="ECO:0000256" key="4">
    <source>
        <dbReference type="ARBA" id="ARBA00022448"/>
    </source>
</evidence>
<dbReference type="NCBIfam" id="TIGR00797">
    <property type="entry name" value="matE"/>
    <property type="match status" value="1"/>
</dbReference>
<keyword evidence="4" id="KW-0813">Transport</keyword>
<gene>
    <name evidence="11" type="ORF">HYG86_07480</name>
</gene>
<feature type="transmembrane region" description="Helical" evidence="10">
    <location>
        <begin position="385"/>
        <end position="409"/>
    </location>
</feature>
<evidence type="ECO:0000313" key="12">
    <source>
        <dbReference type="Proteomes" id="UP000516160"/>
    </source>
</evidence>
<dbReference type="PANTHER" id="PTHR43823">
    <property type="entry name" value="SPORULATION PROTEIN YKVU"/>
    <property type="match status" value="1"/>
</dbReference>
<evidence type="ECO:0000256" key="8">
    <source>
        <dbReference type="ARBA" id="ARBA00023136"/>
    </source>
</evidence>
<protein>
    <recommendedName>
        <fullName evidence="3">Multidrug export protein MepA</fullName>
    </recommendedName>
</protein>
<dbReference type="InterPro" id="IPR048279">
    <property type="entry name" value="MdtK-like"/>
</dbReference>
<comment type="subcellular location">
    <subcellularLocation>
        <location evidence="1">Cell membrane</location>
        <topology evidence="1">Multi-pass membrane protein</topology>
    </subcellularLocation>
</comment>
<keyword evidence="12" id="KW-1185">Reference proteome</keyword>
<dbReference type="KEGG" id="acae:HYG86_07480"/>
<dbReference type="CDD" id="cd13143">
    <property type="entry name" value="MATE_MepA_like"/>
    <property type="match status" value="1"/>
</dbReference>
<feature type="transmembrane region" description="Helical" evidence="10">
    <location>
        <begin position="97"/>
        <end position="116"/>
    </location>
</feature>
<feature type="transmembrane region" description="Helical" evidence="10">
    <location>
        <begin position="55"/>
        <end position="76"/>
    </location>
</feature>
<feature type="transmembrane region" description="Helical" evidence="10">
    <location>
        <begin position="165"/>
        <end position="188"/>
    </location>
</feature>
<evidence type="ECO:0000256" key="2">
    <source>
        <dbReference type="ARBA" id="ARBA00008417"/>
    </source>
</evidence>
<dbReference type="GO" id="GO:0015297">
    <property type="term" value="F:antiporter activity"/>
    <property type="evidence" value="ECO:0007669"/>
    <property type="project" value="InterPro"/>
</dbReference>
<dbReference type="PIRSF" id="PIRSF006603">
    <property type="entry name" value="DinF"/>
    <property type="match status" value="1"/>
</dbReference>
<evidence type="ECO:0000256" key="7">
    <source>
        <dbReference type="ARBA" id="ARBA00022989"/>
    </source>
</evidence>
<evidence type="ECO:0000313" key="11">
    <source>
        <dbReference type="EMBL" id="QNO14636.1"/>
    </source>
</evidence>
<dbReference type="PANTHER" id="PTHR43823:SF3">
    <property type="entry name" value="MULTIDRUG EXPORT PROTEIN MEPA"/>
    <property type="match status" value="1"/>
</dbReference>
<dbReference type="RefSeq" id="WP_213168490.1">
    <property type="nucleotide sequence ID" value="NZ_CP058559.1"/>
</dbReference>
<dbReference type="GO" id="GO:0042910">
    <property type="term" value="F:xenobiotic transmembrane transporter activity"/>
    <property type="evidence" value="ECO:0007669"/>
    <property type="project" value="InterPro"/>
</dbReference>
<evidence type="ECO:0000256" key="9">
    <source>
        <dbReference type="ARBA" id="ARBA00023251"/>
    </source>
</evidence>
<feature type="transmembrane region" description="Helical" evidence="10">
    <location>
        <begin position="136"/>
        <end position="158"/>
    </location>
</feature>
<evidence type="ECO:0000256" key="3">
    <source>
        <dbReference type="ARBA" id="ARBA00022106"/>
    </source>
</evidence>